<dbReference type="PANTHER" id="PTHR23021">
    <property type="entry name" value="SERPENTINE RECEPTOR, CLASS T"/>
    <property type="match status" value="1"/>
</dbReference>
<proteinExistence type="predicted"/>
<comment type="caution">
    <text evidence="2">The sequence shown here is derived from an EMBL/GenBank/DDBJ whole genome shotgun (WGS) entry which is preliminary data.</text>
</comment>
<feature type="transmembrane region" description="Helical" evidence="1">
    <location>
        <begin position="83"/>
        <end position="107"/>
    </location>
</feature>
<keyword evidence="3" id="KW-1185">Reference proteome</keyword>
<feature type="transmembrane region" description="Helical" evidence="1">
    <location>
        <begin position="225"/>
        <end position="248"/>
    </location>
</feature>
<sequence>MFGIILRTTKGMEQLIAYGSIENLPLYNCSDHTLEEWAELQSRPNVKLGILHVTYGVMIEILYIPCLAVMLKKDYFKHSCFKIMSFLGLVDMGNIVANSILHGSWLIKGVFFCQYPTFLYVSGSYVVGIWACECMTALLLASNRVLDIVWNKKYDFIFEGRPIERTEQPESEVPETGLVHLAPISPPFLAIFTHQIFIQTFLICAVNLFASTAYVFVQFFSVPPWFGIAVHTCWQLGTGVPVFFYFMINKTIRDEIFGFFKKILYIPCLAVMMKKEYFKHSCFKIMVFLGLIDMCNIGQFTHNIFPGTLLVQILLQTSLICAANLSASITYVFVQFVPVPAWFGMAAHASWQLGSGFPVLVYLMINKTIRSEIYGCFKKVTSGGVWTSECMTALMLAAQRVLDLVWAKKVDFLFGG</sequence>
<dbReference type="OrthoDB" id="5859255at2759"/>
<feature type="transmembrane region" description="Helical" evidence="1">
    <location>
        <begin position="50"/>
        <end position="71"/>
    </location>
</feature>
<organism evidence="2 3">
    <name type="scientific">Caenorhabditis auriculariae</name>
    <dbReference type="NCBI Taxonomy" id="2777116"/>
    <lineage>
        <taxon>Eukaryota</taxon>
        <taxon>Metazoa</taxon>
        <taxon>Ecdysozoa</taxon>
        <taxon>Nematoda</taxon>
        <taxon>Chromadorea</taxon>
        <taxon>Rhabditida</taxon>
        <taxon>Rhabditina</taxon>
        <taxon>Rhabditomorpha</taxon>
        <taxon>Rhabditoidea</taxon>
        <taxon>Rhabditidae</taxon>
        <taxon>Peloderinae</taxon>
        <taxon>Caenorhabditis</taxon>
    </lineage>
</organism>
<name>A0A8S1HIZ3_9PELO</name>
<feature type="transmembrane region" description="Helical" evidence="1">
    <location>
        <begin position="119"/>
        <end position="141"/>
    </location>
</feature>
<dbReference type="SUPFAM" id="SSF81321">
    <property type="entry name" value="Family A G protein-coupled receptor-like"/>
    <property type="match status" value="1"/>
</dbReference>
<dbReference type="AlphaFoldDB" id="A0A8S1HIZ3"/>
<protein>
    <submittedName>
        <fullName evidence="2">Uncharacterized protein</fullName>
    </submittedName>
</protein>
<dbReference type="Pfam" id="PF10321">
    <property type="entry name" value="7TM_GPCR_Srt"/>
    <property type="match status" value="3"/>
</dbReference>
<dbReference type="InterPro" id="IPR019425">
    <property type="entry name" value="7TM_GPCR_serpentine_rcpt_Srt"/>
</dbReference>
<accession>A0A8S1HIZ3</accession>
<evidence type="ECO:0000256" key="1">
    <source>
        <dbReference type="SAM" id="Phobius"/>
    </source>
</evidence>
<gene>
    <name evidence="2" type="ORF">CAUJ_LOCUS11838</name>
</gene>
<keyword evidence="1" id="KW-1133">Transmembrane helix</keyword>
<feature type="transmembrane region" description="Helical" evidence="1">
    <location>
        <begin position="341"/>
        <end position="365"/>
    </location>
</feature>
<keyword evidence="1" id="KW-0472">Membrane</keyword>
<feature type="transmembrane region" description="Helical" evidence="1">
    <location>
        <begin position="313"/>
        <end position="334"/>
    </location>
</feature>
<reference evidence="2" key="1">
    <citation type="submission" date="2020-10" db="EMBL/GenBank/DDBJ databases">
        <authorList>
            <person name="Kikuchi T."/>
        </authorList>
    </citation>
    <scope>NUCLEOTIDE SEQUENCE</scope>
    <source>
        <strain evidence="2">NKZ352</strain>
    </source>
</reference>
<keyword evidence="1" id="KW-0812">Transmembrane</keyword>
<dbReference type="Proteomes" id="UP000835052">
    <property type="component" value="Unassembled WGS sequence"/>
</dbReference>
<dbReference type="EMBL" id="CAJGYM010000062">
    <property type="protein sequence ID" value="CAD6195920.1"/>
    <property type="molecule type" value="Genomic_DNA"/>
</dbReference>
<feature type="transmembrane region" description="Helical" evidence="1">
    <location>
        <begin position="196"/>
        <end position="219"/>
    </location>
</feature>
<evidence type="ECO:0000313" key="2">
    <source>
        <dbReference type="EMBL" id="CAD6195920.1"/>
    </source>
</evidence>
<dbReference type="PANTHER" id="PTHR23021:SF11">
    <property type="entry name" value="SERPENTINE RECEPTOR, CLASS T"/>
    <property type="match status" value="1"/>
</dbReference>
<evidence type="ECO:0000313" key="3">
    <source>
        <dbReference type="Proteomes" id="UP000835052"/>
    </source>
</evidence>